<sequence length="155" mass="16947">MELEAGPTTPAPPDAEPAAPPRLPPRRPQSPLRRGAFRLAAAPLAAWIWVGSCRRREKGREKRNAWIASGLEEEEEEPLPLASHGAHAGCREVGAILARVLPMAESLLLSVVRGVLGKAADALVKKITAMWGVDDQRRDLELQLLYVQPCWPTPQ</sequence>
<feature type="region of interest" description="Disordered" evidence="1">
    <location>
        <begin position="1"/>
        <end position="32"/>
    </location>
</feature>
<feature type="compositionally biased region" description="Pro residues" evidence="1">
    <location>
        <begin position="9"/>
        <end position="28"/>
    </location>
</feature>
<comment type="caution">
    <text evidence="2">The sequence shown here is derived from an EMBL/GenBank/DDBJ whole genome shotgun (WGS) entry which is preliminary data.</text>
</comment>
<dbReference type="Proteomes" id="UP000095767">
    <property type="component" value="Unassembled WGS sequence"/>
</dbReference>
<evidence type="ECO:0000256" key="1">
    <source>
        <dbReference type="SAM" id="MobiDB-lite"/>
    </source>
</evidence>
<evidence type="ECO:0000313" key="3">
    <source>
        <dbReference type="Proteomes" id="UP000095767"/>
    </source>
</evidence>
<accession>A0A1E5V9Y0</accession>
<dbReference type="AlphaFoldDB" id="A0A1E5V9Y0"/>
<evidence type="ECO:0000313" key="2">
    <source>
        <dbReference type="EMBL" id="OEL21949.1"/>
    </source>
</evidence>
<gene>
    <name evidence="2" type="ORF">BAE44_0017031</name>
</gene>
<protein>
    <submittedName>
        <fullName evidence="2">Uncharacterized protein</fullName>
    </submittedName>
</protein>
<dbReference type="EMBL" id="LWDX02046757">
    <property type="protein sequence ID" value="OEL21949.1"/>
    <property type="molecule type" value="Genomic_DNA"/>
</dbReference>
<name>A0A1E5V9Y0_9POAL</name>
<proteinExistence type="predicted"/>
<keyword evidence="3" id="KW-1185">Reference proteome</keyword>
<reference evidence="2 3" key="1">
    <citation type="submission" date="2016-09" db="EMBL/GenBank/DDBJ databases">
        <title>The draft genome of Dichanthelium oligosanthes: A C3 panicoid grass species.</title>
        <authorList>
            <person name="Studer A.J."/>
            <person name="Schnable J.C."/>
            <person name="Brutnell T.P."/>
        </authorList>
    </citation>
    <scope>NUCLEOTIDE SEQUENCE [LARGE SCALE GENOMIC DNA]</scope>
    <source>
        <strain evidence="3">cv. Kellogg 1175</strain>
        <tissue evidence="2">Leaf</tissue>
    </source>
</reference>
<organism evidence="2 3">
    <name type="scientific">Dichanthelium oligosanthes</name>
    <dbReference type="NCBI Taxonomy" id="888268"/>
    <lineage>
        <taxon>Eukaryota</taxon>
        <taxon>Viridiplantae</taxon>
        <taxon>Streptophyta</taxon>
        <taxon>Embryophyta</taxon>
        <taxon>Tracheophyta</taxon>
        <taxon>Spermatophyta</taxon>
        <taxon>Magnoliopsida</taxon>
        <taxon>Liliopsida</taxon>
        <taxon>Poales</taxon>
        <taxon>Poaceae</taxon>
        <taxon>PACMAD clade</taxon>
        <taxon>Panicoideae</taxon>
        <taxon>Panicodae</taxon>
        <taxon>Paniceae</taxon>
        <taxon>Dichantheliinae</taxon>
        <taxon>Dichanthelium</taxon>
    </lineage>
</organism>